<accession>A0A3S9WF23</accession>
<dbReference type="Pfam" id="PF01243">
    <property type="entry name" value="PNPOx_N"/>
    <property type="match status" value="1"/>
</dbReference>
<dbReference type="KEGG" id="mlv:CVS47_03321"/>
<protein>
    <recommendedName>
        <fullName evidence="2">Pyridoxamine 5'-phosphate oxidase N-terminal domain-containing protein</fullName>
    </recommendedName>
</protein>
<dbReference type="RefSeq" id="WP_127097058.1">
    <property type="nucleotide sequence ID" value="NZ_CP031423.1"/>
</dbReference>
<evidence type="ECO:0000313" key="3">
    <source>
        <dbReference type="EMBL" id="AZS38662.1"/>
    </source>
</evidence>
<dbReference type="Gene3D" id="2.30.110.10">
    <property type="entry name" value="Electron Transport, Fmn-binding Protein, Chain A"/>
    <property type="match status" value="1"/>
</dbReference>
<proteinExistence type="predicted"/>
<dbReference type="PANTHER" id="PTHR35176:SF6">
    <property type="entry name" value="HEME OXYGENASE HI_0854-RELATED"/>
    <property type="match status" value="1"/>
</dbReference>
<feature type="domain" description="Pyridoxamine 5'-phosphate oxidase N-terminal" evidence="2">
    <location>
        <begin position="8"/>
        <end position="125"/>
    </location>
</feature>
<dbReference type="InterPro" id="IPR011576">
    <property type="entry name" value="Pyridox_Oxase_N"/>
</dbReference>
<keyword evidence="4" id="KW-1185">Reference proteome</keyword>
<dbReference type="NCBIfam" id="TIGR03618">
    <property type="entry name" value="Rv1155_F420"/>
    <property type="match status" value="1"/>
</dbReference>
<gene>
    <name evidence="3" type="ORF">CVS47_03321</name>
</gene>
<sequence length="130" mass="14565">MSSWETVRPYFARGALAHIATLLPDGAPHSVPVWIGVEGDRLAVFMVEDSRKDRNLQRDPRVALSTTRPDQPLDMATVRGRVVERITGEAAMEVVDRIARLYTGADYDVRSGMAVFFIEPERAWSQDYSG</sequence>
<organism evidence="3 4">
    <name type="scientific">Microbacterium lemovicicum</name>
    <dbReference type="NCBI Taxonomy" id="1072463"/>
    <lineage>
        <taxon>Bacteria</taxon>
        <taxon>Bacillati</taxon>
        <taxon>Actinomycetota</taxon>
        <taxon>Actinomycetes</taxon>
        <taxon>Micrococcales</taxon>
        <taxon>Microbacteriaceae</taxon>
        <taxon>Microbacterium</taxon>
    </lineage>
</organism>
<evidence type="ECO:0000313" key="4">
    <source>
        <dbReference type="Proteomes" id="UP000276888"/>
    </source>
</evidence>
<dbReference type="GO" id="GO:0070967">
    <property type="term" value="F:coenzyme F420 binding"/>
    <property type="evidence" value="ECO:0007669"/>
    <property type="project" value="TreeGrafter"/>
</dbReference>
<dbReference type="SUPFAM" id="SSF50475">
    <property type="entry name" value="FMN-binding split barrel"/>
    <property type="match status" value="1"/>
</dbReference>
<dbReference type="PANTHER" id="PTHR35176">
    <property type="entry name" value="HEME OXYGENASE HI_0854-RELATED"/>
    <property type="match status" value="1"/>
</dbReference>
<dbReference type="InterPro" id="IPR019920">
    <property type="entry name" value="F420-binding_dom_put"/>
</dbReference>
<dbReference type="AlphaFoldDB" id="A0A3S9WF23"/>
<dbReference type="EMBL" id="CP031423">
    <property type="protein sequence ID" value="AZS38662.1"/>
    <property type="molecule type" value="Genomic_DNA"/>
</dbReference>
<dbReference type="OrthoDB" id="162914at2"/>
<dbReference type="Proteomes" id="UP000276888">
    <property type="component" value="Chromosome"/>
</dbReference>
<dbReference type="InterPro" id="IPR012349">
    <property type="entry name" value="Split_barrel_FMN-bd"/>
</dbReference>
<name>A0A3S9WF23_9MICO</name>
<dbReference type="InterPro" id="IPR052019">
    <property type="entry name" value="F420H2_bilvrd_red/Heme_oxyg"/>
</dbReference>
<evidence type="ECO:0000259" key="2">
    <source>
        <dbReference type="Pfam" id="PF01243"/>
    </source>
</evidence>
<evidence type="ECO:0000256" key="1">
    <source>
        <dbReference type="ARBA" id="ARBA00023002"/>
    </source>
</evidence>
<reference evidence="3 4" key="1">
    <citation type="submission" date="2018-08" db="EMBL/GenBank/DDBJ databases">
        <title>Microbacterium lemovicicum sp. nov., a bacterium isolated from a natural uranium-rich soil.</title>
        <authorList>
            <person name="ORTET P."/>
        </authorList>
    </citation>
    <scope>NUCLEOTIDE SEQUENCE [LARGE SCALE GENOMIC DNA]</scope>
    <source>
        <strain evidence="3 4">Viu22</strain>
    </source>
</reference>
<dbReference type="GO" id="GO:0016627">
    <property type="term" value="F:oxidoreductase activity, acting on the CH-CH group of donors"/>
    <property type="evidence" value="ECO:0007669"/>
    <property type="project" value="TreeGrafter"/>
</dbReference>
<keyword evidence="1" id="KW-0560">Oxidoreductase</keyword>
<dbReference type="GO" id="GO:0005829">
    <property type="term" value="C:cytosol"/>
    <property type="evidence" value="ECO:0007669"/>
    <property type="project" value="TreeGrafter"/>
</dbReference>